<gene>
    <name evidence="12" type="ORF">PXEA_LOCUS1802</name>
</gene>
<keyword evidence="2 11" id="KW-0813">Transport</keyword>
<evidence type="ECO:0000256" key="2">
    <source>
        <dbReference type="ARBA" id="ARBA00022448"/>
    </source>
</evidence>
<evidence type="ECO:0000256" key="6">
    <source>
        <dbReference type="ARBA" id="ARBA00023053"/>
    </source>
</evidence>
<keyword evidence="4 11" id="KW-0812">Transmembrane</keyword>
<comment type="subcellular location">
    <subcellularLocation>
        <location evidence="1">Membrane</location>
        <topology evidence="1">Multi-pass membrane protein</topology>
    </subcellularLocation>
</comment>
<keyword evidence="8" id="KW-0472">Membrane</keyword>
<keyword evidence="7 11" id="KW-0406">Ion transport</keyword>
<keyword evidence="9 11" id="KW-0739">Sodium transport</keyword>
<protein>
    <submittedName>
        <fullName evidence="12">Uncharacterized protein</fullName>
    </submittedName>
</protein>
<evidence type="ECO:0000256" key="11">
    <source>
        <dbReference type="RuleBase" id="RU000679"/>
    </source>
</evidence>
<keyword evidence="3 11" id="KW-0894">Sodium channel</keyword>
<dbReference type="Proteomes" id="UP000784294">
    <property type="component" value="Unassembled WGS sequence"/>
</dbReference>
<dbReference type="GO" id="GO:0015280">
    <property type="term" value="F:ligand-gated sodium channel activity"/>
    <property type="evidence" value="ECO:0007669"/>
    <property type="project" value="TreeGrafter"/>
</dbReference>
<accession>A0A3S5A6L8</accession>
<evidence type="ECO:0000256" key="5">
    <source>
        <dbReference type="ARBA" id="ARBA00022989"/>
    </source>
</evidence>
<evidence type="ECO:0000313" key="12">
    <source>
        <dbReference type="EMBL" id="VEL08362.1"/>
    </source>
</evidence>
<evidence type="ECO:0000256" key="4">
    <source>
        <dbReference type="ARBA" id="ARBA00022692"/>
    </source>
</evidence>
<dbReference type="AlphaFoldDB" id="A0A3S5A6L8"/>
<organism evidence="12 13">
    <name type="scientific">Protopolystoma xenopodis</name>
    <dbReference type="NCBI Taxonomy" id="117903"/>
    <lineage>
        <taxon>Eukaryota</taxon>
        <taxon>Metazoa</taxon>
        <taxon>Spiralia</taxon>
        <taxon>Lophotrochozoa</taxon>
        <taxon>Platyhelminthes</taxon>
        <taxon>Monogenea</taxon>
        <taxon>Polyopisthocotylea</taxon>
        <taxon>Polystomatidea</taxon>
        <taxon>Polystomatidae</taxon>
        <taxon>Protopolystoma</taxon>
    </lineage>
</organism>
<keyword evidence="6" id="KW-0915">Sodium</keyword>
<proteinExistence type="inferred from homology"/>
<dbReference type="Pfam" id="PF00858">
    <property type="entry name" value="ASC"/>
    <property type="match status" value="1"/>
</dbReference>
<keyword evidence="5" id="KW-1133">Transmembrane helix</keyword>
<evidence type="ECO:0000256" key="3">
    <source>
        <dbReference type="ARBA" id="ARBA00022461"/>
    </source>
</evidence>
<sequence length="491" mass="56382">MTSLNVIFYKAVDVPLEFRIDVHNTLIMPTGVMVMIHEIGTFPHITQTYLLDECALLDLRITRKFHMPMKRSMTRIHDDNDDPSAIMPCQPTRRNYTYINVITRQTRVYAGVWVDCVFEHVQNLVAEFCACLMEQFPVHERFANLPFCKDPNQNISSLHLHNCLHEVYVRIFGEEFASITECYRDFCEHASFSTVISHSRFPAVEARKSHLNWLQTLAGMEVDERAHFAGKSDLARYALRLPASNNFSDASASREEWSLVRAYREGRIDLLNIEFVERNFMLLRVVPASLFMDRVEETEEYPTSRLLSDVGGCVGLWLGASLVTVFELLDLIFDFFELSQWSLARRRFTDSERRRLMAEIEVWRDRALRMEEQQQLNHPSSHIPSNSYEKQVNDNNMVYDGLRKDASFHSFTGLYTDGGMTLMPGVSAALENCLGTAVPADVHTNWLAPWLQANEKPRMSQAIIKDDTLATSLGQVQHQSGSVHQLGMESL</sequence>
<evidence type="ECO:0000256" key="9">
    <source>
        <dbReference type="ARBA" id="ARBA00023201"/>
    </source>
</evidence>
<dbReference type="Gene3D" id="1.10.287.770">
    <property type="entry name" value="YojJ-like"/>
    <property type="match status" value="1"/>
</dbReference>
<evidence type="ECO:0000256" key="7">
    <source>
        <dbReference type="ARBA" id="ARBA00023065"/>
    </source>
</evidence>
<keyword evidence="10 11" id="KW-0407">Ion channel</keyword>
<evidence type="ECO:0000313" key="13">
    <source>
        <dbReference type="Proteomes" id="UP000784294"/>
    </source>
</evidence>
<dbReference type="EMBL" id="CAAALY010003750">
    <property type="protein sequence ID" value="VEL08362.1"/>
    <property type="molecule type" value="Genomic_DNA"/>
</dbReference>
<dbReference type="GO" id="GO:0005886">
    <property type="term" value="C:plasma membrane"/>
    <property type="evidence" value="ECO:0007669"/>
    <property type="project" value="TreeGrafter"/>
</dbReference>
<evidence type="ECO:0000256" key="10">
    <source>
        <dbReference type="ARBA" id="ARBA00023303"/>
    </source>
</evidence>
<reference evidence="12" key="1">
    <citation type="submission" date="2018-11" db="EMBL/GenBank/DDBJ databases">
        <authorList>
            <consortium name="Pathogen Informatics"/>
        </authorList>
    </citation>
    <scope>NUCLEOTIDE SEQUENCE</scope>
</reference>
<dbReference type="PANTHER" id="PTHR11690">
    <property type="entry name" value="AMILORIDE-SENSITIVE SODIUM CHANNEL-RELATED"/>
    <property type="match status" value="1"/>
</dbReference>
<keyword evidence="13" id="KW-1185">Reference proteome</keyword>
<dbReference type="OrthoDB" id="10068240at2759"/>
<evidence type="ECO:0000256" key="8">
    <source>
        <dbReference type="ARBA" id="ARBA00023136"/>
    </source>
</evidence>
<comment type="caution">
    <text evidence="12">The sequence shown here is derived from an EMBL/GenBank/DDBJ whole genome shotgun (WGS) entry which is preliminary data.</text>
</comment>
<evidence type="ECO:0000256" key="1">
    <source>
        <dbReference type="ARBA" id="ARBA00004141"/>
    </source>
</evidence>
<dbReference type="InterPro" id="IPR001873">
    <property type="entry name" value="ENaC"/>
</dbReference>
<name>A0A3S5A6L8_9PLAT</name>
<comment type="similarity">
    <text evidence="11">Belongs to the amiloride-sensitive sodium channel (TC 1.A.6) family.</text>
</comment>